<evidence type="ECO:0000256" key="8">
    <source>
        <dbReference type="SAM" id="Phobius"/>
    </source>
</evidence>
<evidence type="ECO:0000313" key="10">
    <source>
        <dbReference type="EMBL" id="MFC3125817.1"/>
    </source>
</evidence>
<feature type="transmembrane region" description="Helical" evidence="8">
    <location>
        <begin position="77"/>
        <end position="98"/>
    </location>
</feature>
<dbReference type="InterPro" id="IPR038731">
    <property type="entry name" value="RgtA/B/C-like"/>
</dbReference>
<evidence type="ECO:0000256" key="2">
    <source>
        <dbReference type="ARBA" id="ARBA00022475"/>
    </source>
</evidence>
<evidence type="ECO:0000256" key="4">
    <source>
        <dbReference type="ARBA" id="ARBA00022679"/>
    </source>
</evidence>
<keyword evidence="7 8" id="KW-0472">Membrane</keyword>
<feature type="transmembrane region" description="Helical" evidence="8">
    <location>
        <begin position="194"/>
        <end position="213"/>
    </location>
</feature>
<keyword evidence="5 8" id="KW-0812">Transmembrane</keyword>
<evidence type="ECO:0000256" key="1">
    <source>
        <dbReference type="ARBA" id="ARBA00004651"/>
    </source>
</evidence>
<name>A0ABV7G6H0_9PROT</name>
<feature type="transmembrane region" description="Helical" evidence="8">
    <location>
        <begin position="304"/>
        <end position="322"/>
    </location>
</feature>
<protein>
    <submittedName>
        <fullName evidence="10">Glycosyltransferase family 39 protein</fullName>
    </submittedName>
</protein>
<keyword evidence="11" id="KW-1185">Reference proteome</keyword>
<accession>A0ABV7G6H0</accession>
<comment type="subcellular location">
    <subcellularLocation>
        <location evidence="1">Cell membrane</location>
        <topology evidence="1">Multi-pass membrane protein</topology>
    </subcellularLocation>
</comment>
<evidence type="ECO:0000259" key="9">
    <source>
        <dbReference type="Pfam" id="PF13231"/>
    </source>
</evidence>
<dbReference type="InterPro" id="IPR050297">
    <property type="entry name" value="LipidA_mod_glycosyltrf_83"/>
</dbReference>
<evidence type="ECO:0000313" key="11">
    <source>
        <dbReference type="Proteomes" id="UP001595593"/>
    </source>
</evidence>
<evidence type="ECO:0000256" key="6">
    <source>
        <dbReference type="ARBA" id="ARBA00022989"/>
    </source>
</evidence>
<feature type="transmembrane region" description="Helical" evidence="8">
    <location>
        <begin position="245"/>
        <end position="268"/>
    </location>
</feature>
<dbReference type="Proteomes" id="UP001595593">
    <property type="component" value="Unassembled WGS sequence"/>
</dbReference>
<dbReference type="PANTHER" id="PTHR33908">
    <property type="entry name" value="MANNOSYLTRANSFERASE YKCB-RELATED"/>
    <property type="match status" value="1"/>
</dbReference>
<sequence>MAGALMKNACFWIAALLIMTGVRIIVAAELPLAPDEAYYWIWSKALAPSYYDHPPMVALWISAGTSLAGDTQLGVRLLAPIGVAIASFAIAGAASLLFPGKDAGPWAAAFMNATLLFAAGSVLMTPDTPLLVFWCLAVWALAKVHVTADGRWWLVFGAITGCAILSKYTAVFLGLGALVWLAASPTERRWFRDWRLWAGGVIALLFSGPVILWNATHDWVSFAKQGGRTADSEASFSLRFLGELVGGQIGLVTPIIFMLCVLGMVVALRRWRVVDASAERLLVSMTVPAAAIFLWQATGSRVQGNWPAILYPAACIAAAALLQQRWLAWRRPAAGLGLAATLMVMLQAVAAPLPLPRSSDPTLARLGGWNEFVAKLEAIREERGLAFVAAEEYGLASEMRFYSPPVTSIVAVGDRWSLFDLPATPSSGQGLLVRSIRRGETPPLWPGAQPVGEVSRVRGGIEAERYRLYVVNLEVAAPPRVLLPKDTT</sequence>
<keyword evidence="6 8" id="KW-1133">Transmembrane helix</keyword>
<dbReference type="RefSeq" id="WP_379596748.1">
    <property type="nucleotide sequence ID" value="NZ_JBHRTN010000010.1"/>
</dbReference>
<gene>
    <name evidence="10" type="ORF">ACFOD4_12155</name>
</gene>
<dbReference type="PANTHER" id="PTHR33908:SF11">
    <property type="entry name" value="MEMBRANE PROTEIN"/>
    <property type="match status" value="1"/>
</dbReference>
<comment type="caution">
    <text evidence="10">The sequence shown here is derived from an EMBL/GenBank/DDBJ whole genome shotgun (WGS) entry which is preliminary data.</text>
</comment>
<keyword evidence="3" id="KW-0328">Glycosyltransferase</keyword>
<keyword evidence="2" id="KW-1003">Cell membrane</keyword>
<proteinExistence type="predicted"/>
<evidence type="ECO:0000256" key="5">
    <source>
        <dbReference type="ARBA" id="ARBA00022692"/>
    </source>
</evidence>
<feature type="transmembrane region" description="Helical" evidence="8">
    <location>
        <begin position="280"/>
        <end position="298"/>
    </location>
</feature>
<feature type="transmembrane region" description="Helical" evidence="8">
    <location>
        <begin position="130"/>
        <end position="146"/>
    </location>
</feature>
<reference evidence="11" key="1">
    <citation type="journal article" date="2019" name="Int. J. Syst. Evol. Microbiol.">
        <title>The Global Catalogue of Microorganisms (GCM) 10K type strain sequencing project: providing services to taxonomists for standard genome sequencing and annotation.</title>
        <authorList>
            <consortium name="The Broad Institute Genomics Platform"/>
            <consortium name="The Broad Institute Genome Sequencing Center for Infectious Disease"/>
            <person name="Wu L."/>
            <person name="Ma J."/>
        </authorList>
    </citation>
    <scope>NUCLEOTIDE SEQUENCE [LARGE SCALE GENOMIC DNA]</scope>
    <source>
        <strain evidence="11">KCTC 52094</strain>
    </source>
</reference>
<dbReference type="EMBL" id="JBHRTN010000010">
    <property type="protein sequence ID" value="MFC3125817.1"/>
    <property type="molecule type" value="Genomic_DNA"/>
</dbReference>
<feature type="domain" description="Glycosyltransferase RgtA/B/C/D-like" evidence="9">
    <location>
        <begin position="52"/>
        <end position="213"/>
    </location>
</feature>
<evidence type="ECO:0000256" key="7">
    <source>
        <dbReference type="ARBA" id="ARBA00023136"/>
    </source>
</evidence>
<dbReference type="Pfam" id="PF13231">
    <property type="entry name" value="PMT_2"/>
    <property type="match status" value="1"/>
</dbReference>
<keyword evidence="4" id="KW-0808">Transferase</keyword>
<feature type="transmembrane region" description="Helical" evidence="8">
    <location>
        <begin position="152"/>
        <end position="182"/>
    </location>
</feature>
<feature type="transmembrane region" description="Helical" evidence="8">
    <location>
        <begin position="334"/>
        <end position="355"/>
    </location>
</feature>
<organism evidence="10 11">
    <name type="scientific">Teichococcus globiformis</name>
    <dbReference type="NCBI Taxonomy" id="2307229"/>
    <lineage>
        <taxon>Bacteria</taxon>
        <taxon>Pseudomonadati</taxon>
        <taxon>Pseudomonadota</taxon>
        <taxon>Alphaproteobacteria</taxon>
        <taxon>Acetobacterales</taxon>
        <taxon>Roseomonadaceae</taxon>
        <taxon>Roseomonas</taxon>
    </lineage>
</organism>
<evidence type="ECO:0000256" key="3">
    <source>
        <dbReference type="ARBA" id="ARBA00022676"/>
    </source>
</evidence>